<evidence type="ECO:0000313" key="4">
    <source>
        <dbReference type="Proteomes" id="UP000578697"/>
    </source>
</evidence>
<dbReference type="SUPFAM" id="SSF49373">
    <property type="entry name" value="Invasin/intimin cell-adhesion fragments"/>
    <property type="match status" value="2"/>
</dbReference>
<evidence type="ECO:0000256" key="1">
    <source>
        <dbReference type="SAM" id="SignalP"/>
    </source>
</evidence>
<keyword evidence="4" id="KW-1185">Reference proteome</keyword>
<dbReference type="SMART" id="SM00635">
    <property type="entry name" value="BID_2"/>
    <property type="match status" value="3"/>
</dbReference>
<evidence type="ECO:0000313" key="3">
    <source>
        <dbReference type="EMBL" id="MBB5219732.1"/>
    </source>
</evidence>
<dbReference type="RefSeq" id="WP_184653137.1">
    <property type="nucleotide sequence ID" value="NZ_JACHFR010000003.1"/>
</dbReference>
<proteinExistence type="predicted"/>
<accession>A0A840SK57</accession>
<name>A0A840SK57_9SPIR</name>
<dbReference type="EMBL" id="JACHFR010000003">
    <property type="protein sequence ID" value="MBB5219732.1"/>
    <property type="molecule type" value="Genomic_DNA"/>
</dbReference>
<reference evidence="3 4" key="1">
    <citation type="submission" date="2020-08" db="EMBL/GenBank/DDBJ databases">
        <title>Genomic Encyclopedia of Type Strains, Phase IV (KMG-IV): sequencing the most valuable type-strain genomes for metagenomic binning, comparative biology and taxonomic classification.</title>
        <authorList>
            <person name="Goeker M."/>
        </authorList>
    </citation>
    <scope>NUCLEOTIDE SEQUENCE [LARGE SCALE GENOMIC DNA]</scope>
    <source>
        <strain evidence="3 4">DSM 103679</strain>
    </source>
</reference>
<dbReference type="Gene3D" id="2.60.40.1080">
    <property type="match status" value="3"/>
</dbReference>
<dbReference type="InterPro" id="IPR008964">
    <property type="entry name" value="Invasin/intimin_cell_adhesion"/>
</dbReference>
<gene>
    <name evidence="3" type="ORF">HNP77_002114</name>
</gene>
<sequence length="1141" mass="123085">MKKSIAAFMRNVFLLLSGALAAGSCFVSCSEENSGPLKVSVSQIILTDIDGNNEQTDVEYGDFLQLQATVLPENATDKSIVWSSDNEDLVSVDETGKVTVADFSEDDELPEETSSVITATAADGSEVFAAITVNAVEKVKHVESVKITSKYGDCILKDEDSVLTVTVLPEDADIKDFDIVSSDESVLSVVETETDGKTVYSVLGKGKGNASVKVTARDRFRSEHKAAEYPFTVLGEKIDVESVSLKSDDLVVSEESEEGTVNVVFTESAAALTLVKVPSDATLARENGTVYSIVSGEDLASIDEDGVVTFGENAGEVTVKVVASDRSDNSVEALYTFTVRKPVEEIILSAPESASFDEDVLLLARDDDPETESDESKILLSALVNPEDATVKNIIWTSSDEETAEVASDGTVTAKKAGEVVITANATDGSKVTAAQNIKIFIPVTAVSVSADKTESDVNTVITLTSAVEPFDADPKVLWEVVSGPAEIDQNGKVQLGDVSGDVIVKITSVYNEAKTAQITLRAMPDKTELKAEIEEAEKIIKRSVYSNEAKTVFRAAIDTSIEEVEDKYDSEADVENARSALAAAKKEIVENGIEKWDVSVAKGFEGGDQSEVRIFWSDDNWALTPESIVAEGTNKYTSFVITTGEVSVTAGNWWPSQPSVNGKTLITQPAFDRDTSLTVGTHVLTFTLAKGEDDYFVTVPFTLAVDEPDAAAETGEIEIALIDPRIKARAQVQKIIDAAAVVADNAKPSKYEEGAIDEFKAAIKTAEDSLALLAGDDATLEAIKTVGENLAEAEAEFNAKKVIGQWDVEILRRTNDQTTVTVKWVDDAWKLHASRDGDVINTSFVHEEGTNACTAFVIDETVSHVFWPDAAADFVTGDKYVSVKPAFREPALFNANHTLTFTVLADDGNEYDVTVTFAFAGKSNTDESQAIVDDVVIRKADKTEKLKAKLAKEISAAQTLYEDSDAADFADGAYGEFAAAIADASSVLENATTEDEVKTAMEVLSAAVAAFRSSEKIDNWKFEYRQHDNDQYTLIVSWASAEWAIDLNSVSNGNATFVTDGDKASHTYWPADQNKVESNRVIFNPANNQVAGENALGEHTLTFDLKPLGSDTIYDVTLRYRLDANNSYVTILEKSVTARE</sequence>
<feature type="domain" description="BIG2" evidence="2">
    <location>
        <begin position="45"/>
        <end position="131"/>
    </location>
</feature>
<feature type="chain" id="PRO_5032395262" evidence="1">
    <location>
        <begin position="22"/>
        <end position="1141"/>
    </location>
</feature>
<protein>
    <submittedName>
        <fullName evidence="3">Uncharacterized protein YjdB</fullName>
    </submittedName>
</protein>
<evidence type="ECO:0000259" key="2">
    <source>
        <dbReference type="SMART" id="SM00635"/>
    </source>
</evidence>
<comment type="caution">
    <text evidence="3">The sequence shown here is derived from an EMBL/GenBank/DDBJ whole genome shotgun (WGS) entry which is preliminary data.</text>
</comment>
<dbReference type="PROSITE" id="PS51257">
    <property type="entry name" value="PROKAR_LIPOPROTEIN"/>
    <property type="match status" value="1"/>
</dbReference>
<feature type="signal peptide" evidence="1">
    <location>
        <begin position="1"/>
        <end position="21"/>
    </location>
</feature>
<dbReference type="Pfam" id="PF02368">
    <property type="entry name" value="Big_2"/>
    <property type="match status" value="2"/>
</dbReference>
<dbReference type="InterPro" id="IPR003343">
    <property type="entry name" value="Big_2"/>
</dbReference>
<organism evidence="3 4">
    <name type="scientific">Treponema rectale</name>
    <dbReference type="NCBI Taxonomy" id="744512"/>
    <lineage>
        <taxon>Bacteria</taxon>
        <taxon>Pseudomonadati</taxon>
        <taxon>Spirochaetota</taxon>
        <taxon>Spirochaetia</taxon>
        <taxon>Spirochaetales</taxon>
        <taxon>Treponemataceae</taxon>
        <taxon>Treponema</taxon>
    </lineage>
</organism>
<feature type="domain" description="BIG2" evidence="2">
    <location>
        <begin position="350"/>
        <end position="436"/>
    </location>
</feature>
<dbReference type="AlphaFoldDB" id="A0A840SK57"/>
<dbReference type="Gene3D" id="1.20.1270.90">
    <property type="entry name" value="AF1782-like"/>
    <property type="match status" value="2"/>
</dbReference>
<dbReference type="Proteomes" id="UP000578697">
    <property type="component" value="Unassembled WGS sequence"/>
</dbReference>
<keyword evidence="1" id="KW-0732">Signal</keyword>
<feature type="domain" description="BIG2" evidence="2">
    <location>
        <begin position="141"/>
        <end position="226"/>
    </location>
</feature>